<dbReference type="GO" id="GO:0016126">
    <property type="term" value="P:sterol biosynthetic process"/>
    <property type="evidence" value="ECO:0007669"/>
    <property type="project" value="UniProtKB-KW"/>
</dbReference>
<keyword evidence="7 20" id="KW-0479">Metal-binding</keyword>
<keyword evidence="15" id="KW-0756">Sterol biosynthesis</keyword>
<evidence type="ECO:0000256" key="6">
    <source>
        <dbReference type="ARBA" id="ARBA00022679"/>
    </source>
</evidence>
<evidence type="ECO:0000256" key="21">
    <source>
        <dbReference type="SAM" id="MobiDB-lite"/>
    </source>
</evidence>
<evidence type="ECO:0000313" key="25">
    <source>
        <dbReference type="Proteomes" id="UP001055439"/>
    </source>
</evidence>
<comment type="similarity">
    <text evidence="2">Belongs to the GHMP kinase family. Mevalonate kinase subfamily.</text>
</comment>
<evidence type="ECO:0000256" key="11">
    <source>
        <dbReference type="ARBA" id="ARBA00022833"/>
    </source>
</evidence>
<dbReference type="Pfam" id="PF00288">
    <property type="entry name" value="GHMP_kinases_N"/>
    <property type="match status" value="1"/>
</dbReference>
<reference evidence="24" key="1">
    <citation type="submission" date="2022-05" db="EMBL/GenBank/DDBJ databases">
        <title>The Musa troglodytarum L. genome provides insights into the mechanism of non-climacteric behaviour and enrichment of carotenoids.</title>
        <authorList>
            <person name="Wang J."/>
        </authorList>
    </citation>
    <scope>NUCLEOTIDE SEQUENCE</scope>
    <source>
        <tissue evidence="24">Leaf</tissue>
    </source>
</reference>
<feature type="domain" description="C3H1-type" evidence="23">
    <location>
        <begin position="702"/>
        <end position="730"/>
    </location>
</feature>
<name>A0A9E7L169_9LILI</name>
<dbReference type="InterPro" id="IPR006205">
    <property type="entry name" value="Mev_gal_kin"/>
</dbReference>
<keyword evidence="8" id="KW-0547">Nucleotide-binding</keyword>
<dbReference type="AlphaFoldDB" id="A0A9E7L169"/>
<dbReference type="PANTHER" id="PTHR43290:SF2">
    <property type="entry name" value="MEVALONATE KINASE"/>
    <property type="match status" value="1"/>
</dbReference>
<keyword evidence="5" id="KW-0444">Lipid biosynthesis</keyword>
<keyword evidence="13" id="KW-0460">Magnesium</keyword>
<dbReference type="InterPro" id="IPR014721">
    <property type="entry name" value="Ribsml_uS5_D2-typ_fold_subgr"/>
</dbReference>
<dbReference type="InterPro" id="IPR006203">
    <property type="entry name" value="GHMP_knse_ATP-bd_CS"/>
</dbReference>
<dbReference type="GO" id="GO:0019287">
    <property type="term" value="P:isopentenyl diphosphate biosynthetic process, mevalonate pathway"/>
    <property type="evidence" value="ECO:0007669"/>
    <property type="project" value="TreeGrafter"/>
</dbReference>
<dbReference type="GO" id="GO:0008270">
    <property type="term" value="F:zinc ion binding"/>
    <property type="evidence" value="ECO:0007669"/>
    <property type="project" value="UniProtKB-KW"/>
</dbReference>
<feature type="zinc finger region" description="C3H1-type" evidence="20">
    <location>
        <begin position="611"/>
        <end position="639"/>
    </location>
</feature>
<dbReference type="PROSITE" id="PS50103">
    <property type="entry name" value="ZF_C3H1"/>
    <property type="match status" value="3"/>
</dbReference>
<feature type="domain" description="C3H1-type" evidence="23">
    <location>
        <begin position="657"/>
        <end position="685"/>
    </location>
</feature>
<evidence type="ECO:0000256" key="3">
    <source>
        <dbReference type="ARBA" id="ARBA00012103"/>
    </source>
</evidence>
<keyword evidence="4" id="KW-0963">Cytoplasm</keyword>
<gene>
    <name evidence="24" type="ORF">MUK42_16256</name>
</gene>
<evidence type="ECO:0000256" key="22">
    <source>
        <dbReference type="SAM" id="Phobius"/>
    </source>
</evidence>
<keyword evidence="18" id="KW-0753">Steroid metabolism</keyword>
<keyword evidence="22" id="KW-0472">Membrane</keyword>
<dbReference type="FunFam" id="3.30.70.890:FF:000003">
    <property type="entry name" value="Mevalonate kinase"/>
    <property type="match status" value="1"/>
</dbReference>
<accession>A0A9E7L169</accession>
<evidence type="ECO:0000256" key="18">
    <source>
        <dbReference type="ARBA" id="ARBA00023221"/>
    </source>
</evidence>
<evidence type="ECO:0000256" key="2">
    <source>
        <dbReference type="ARBA" id="ARBA00006495"/>
    </source>
</evidence>
<evidence type="ECO:0000256" key="13">
    <source>
        <dbReference type="ARBA" id="ARBA00022842"/>
    </source>
</evidence>
<dbReference type="PROSITE" id="PS00627">
    <property type="entry name" value="GHMP_KINASES_ATP"/>
    <property type="match status" value="1"/>
</dbReference>
<organism evidence="24 25">
    <name type="scientific">Musa troglodytarum</name>
    <name type="common">fe'i banana</name>
    <dbReference type="NCBI Taxonomy" id="320322"/>
    <lineage>
        <taxon>Eukaryota</taxon>
        <taxon>Viridiplantae</taxon>
        <taxon>Streptophyta</taxon>
        <taxon>Embryophyta</taxon>
        <taxon>Tracheophyta</taxon>
        <taxon>Spermatophyta</taxon>
        <taxon>Magnoliopsida</taxon>
        <taxon>Liliopsida</taxon>
        <taxon>Zingiberales</taxon>
        <taxon>Musaceae</taxon>
        <taxon>Musa</taxon>
    </lineage>
</organism>
<dbReference type="SUPFAM" id="SSF90229">
    <property type="entry name" value="CCCH zinc finger"/>
    <property type="match status" value="3"/>
</dbReference>
<evidence type="ECO:0000256" key="14">
    <source>
        <dbReference type="ARBA" id="ARBA00022955"/>
    </source>
</evidence>
<evidence type="ECO:0000256" key="5">
    <source>
        <dbReference type="ARBA" id="ARBA00022516"/>
    </source>
</evidence>
<evidence type="ECO:0000256" key="19">
    <source>
        <dbReference type="ARBA" id="ARBA00029438"/>
    </source>
</evidence>
<dbReference type="GO" id="GO:0005524">
    <property type="term" value="F:ATP binding"/>
    <property type="evidence" value="ECO:0007669"/>
    <property type="project" value="UniProtKB-KW"/>
</dbReference>
<feature type="transmembrane region" description="Helical" evidence="22">
    <location>
        <begin position="881"/>
        <end position="900"/>
    </location>
</feature>
<feature type="region of interest" description="Disordered" evidence="21">
    <location>
        <begin position="509"/>
        <end position="592"/>
    </location>
</feature>
<evidence type="ECO:0000256" key="17">
    <source>
        <dbReference type="ARBA" id="ARBA00023166"/>
    </source>
</evidence>
<dbReference type="GO" id="GO:0005829">
    <property type="term" value="C:cytosol"/>
    <property type="evidence" value="ECO:0007669"/>
    <property type="project" value="TreeGrafter"/>
</dbReference>
<evidence type="ECO:0000256" key="15">
    <source>
        <dbReference type="ARBA" id="ARBA00023011"/>
    </source>
</evidence>
<dbReference type="InterPro" id="IPR020568">
    <property type="entry name" value="Ribosomal_Su5_D2-typ_SF"/>
</dbReference>
<dbReference type="EC" id="2.7.1.36" evidence="3"/>
<comment type="pathway">
    <text evidence="19">Isoprenoid biosynthesis; isopentenyl diphosphate biosynthesis via mevalonate pathway; isopentenyl diphosphate from (R)-mevalonate: step 1/3.</text>
</comment>
<keyword evidence="22" id="KW-0812">Transmembrane</keyword>
<dbReference type="OrthoDB" id="1652964at2759"/>
<dbReference type="Gene3D" id="3.30.230.10">
    <property type="match status" value="1"/>
</dbReference>
<dbReference type="PANTHER" id="PTHR43290">
    <property type="entry name" value="MEVALONATE KINASE"/>
    <property type="match status" value="1"/>
</dbReference>
<evidence type="ECO:0000313" key="24">
    <source>
        <dbReference type="EMBL" id="URE34234.1"/>
    </source>
</evidence>
<keyword evidence="22" id="KW-1133">Transmembrane helix</keyword>
<feature type="zinc finger region" description="C3H1-type" evidence="20">
    <location>
        <begin position="657"/>
        <end position="685"/>
    </location>
</feature>
<keyword evidence="11 20" id="KW-0862">Zinc</keyword>
<feature type="domain" description="C3H1-type" evidence="23">
    <location>
        <begin position="611"/>
        <end position="639"/>
    </location>
</feature>
<dbReference type="Gene3D" id="4.10.1000.10">
    <property type="entry name" value="Zinc finger, CCCH-type"/>
    <property type="match status" value="2"/>
</dbReference>
<dbReference type="PRINTS" id="PR00959">
    <property type="entry name" value="MEVGALKINASE"/>
</dbReference>
<dbReference type="SMART" id="SM00356">
    <property type="entry name" value="ZnF_C3H1"/>
    <property type="match status" value="3"/>
</dbReference>
<dbReference type="InterPro" id="IPR013750">
    <property type="entry name" value="GHMP_kinase_C_dom"/>
</dbReference>
<keyword evidence="14" id="KW-0752">Steroid biosynthesis</keyword>
<dbReference type="NCBIfam" id="TIGR00549">
    <property type="entry name" value="mevalon_kin"/>
    <property type="match status" value="1"/>
</dbReference>
<keyword evidence="17" id="KW-1207">Sterol metabolism</keyword>
<feature type="zinc finger region" description="C3H1-type" evidence="20">
    <location>
        <begin position="702"/>
        <end position="730"/>
    </location>
</feature>
<sequence length="960" mass="104950">MAEVRARAPGKIILSGEHAVVHGSTAVAAAIDLCTHVSFRLDPPLPPENGDGSVELELTDMGLVFSWSSSRLKVVLGDGFADSSTPVSCSPGRIKLIAALVEEQNIPEAKIWLSSGVSCFLYLYTSIHGYKRGKVVVTSDLPLGSGLGSSASFCVSLVGALLALSDAMSVDTSQTEWFKFSKNELELVNRWAFEGEKIIHGKPSGIDNTVSTFGGMIQFRLGELTHIKSGAPLRMLITNTKVGRNTKALVAGVSERASRHPDAMASVFTAVDFISKELSAIIQAPAQDDISITAREEKIEELMEMNQGLLQCMGVSHAAIETVLRTTLKYKLASKLTGAGGGGCVLTLLPTLLPSTVADKVIAELDSCGFQCLKAEISIVSSCKVSSCWILNCAKKYCWDLEIACSYTVIGWLLSTSVVTEEAASSQWKEAVKKILFLILLYQLGVNAAPPPAITPHVSVLTCSRDVLFAYVDGFHHLFNVTPFALGHPLPFLGRLVSHLFLWRVHETPTDEEASQRSTEEQRFSAAADPKEGEEGERPNPPSSVAALTYTHRSRLRRPSATSPHPLFRMEPFEPASEPPGQPRGDPETVSEGSMWKMELGSEEPPACPDRHGRPDCAYYMRTGTCGFGDGCRYNHPRDRRMAARAARTGSAEHQERTSRPACRYFVSHGSCKFGDTCKYEHPKPDGSVILASLNKHGYPLRPGERDCSYYIRTGHCKFGLTCKFNHPEPSLPLPASPSYSIVQPTIAPSHQQYPVITSWEVARSSMLPASYVQGPYGPMLLFPGIMPDPGWSTFPVTPSPLMSTDGEQNAALEKEELQYDSAAQISRLHPVHTESYPMAASVSPSTNNQTENVLPDRLDEPDCQGHKRTGCSKLGTPVDMLHYVLVSFGSLSFLLLFLVDRLMPANKLERGHRKLVNIRPGESIPAKKIHLRSLGHFNPKPSRLKTTCFQTAYIQCKRR</sequence>
<dbReference type="EMBL" id="CP097510">
    <property type="protein sequence ID" value="URE34234.1"/>
    <property type="molecule type" value="Genomic_DNA"/>
</dbReference>
<dbReference type="Pfam" id="PF00642">
    <property type="entry name" value="zf-CCCH"/>
    <property type="match status" value="3"/>
</dbReference>
<evidence type="ECO:0000256" key="16">
    <source>
        <dbReference type="ARBA" id="ARBA00023098"/>
    </source>
</evidence>
<dbReference type="GO" id="GO:0004496">
    <property type="term" value="F:mevalonate kinase activity"/>
    <property type="evidence" value="ECO:0007669"/>
    <property type="project" value="UniProtKB-EC"/>
</dbReference>
<evidence type="ECO:0000256" key="8">
    <source>
        <dbReference type="ARBA" id="ARBA00022741"/>
    </source>
</evidence>
<dbReference type="InterPro" id="IPR000571">
    <property type="entry name" value="Znf_CCCH"/>
</dbReference>
<keyword evidence="12" id="KW-0067">ATP-binding</keyword>
<keyword evidence="6" id="KW-0808">Transferase</keyword>
<dbReference type="InterPro" id="IPR036554">
    <property type="entry name" value="GHMP_kinase_C_sf"/>
</dbReference>
<dbReference type="FunFam" id="3.30.230.10:FF:000027">
    <property type="entry name" value="Mevalonate kinase"/>
    <property type="match status" value="1"/>
</dbReference>
<dbReference type="SUPFAM" id="SSF54211">
    <property type="entry name" value="Ribosomal protein S5 domain 2-like"/>
    <property type="match status" value="1"/>
</dbReference>
<evidence type="ECO:0000256" key="4">
    <source>
        <dbReference type="ARBA" id="ARBA00022490"/>
    </source>
</evidence>
<evidence type="ECO:0000256" key="12">
    <source>
        <dbReference type="ARBA" id="ARBA00022840"/>
    </source>
</evidence>
<evidence type="ECO:0000259" key="23">
    <source>
        <dbReference type="PROSITE" id="PS50103"/>
    </source>
</evidence>
<dbReference type="Gene3D" id="3.30.70.890">
    <property type="entry name" value="GHMP kinase, C-terminal domain"/>
    <property type="match status" value="1"/>
</dbReference>
<dbReference type="Pfam" id="PF08544">
    <property type="entry name" value="GHMP_kinases_C"/>
    <property type="match status" value="1"/>
</dbReference>
<protein>
    <recommendedName>
        <fullName evidence="3">mevalonate kinase</fullName>
        <ecNumber evidence="3">2.7.1.36</ecNumber>
    </recommendedName>
</protein>
<dbReference type="InterPro" id="IPR036855">
    <property type="entry name" value="Znf_CCCH_sf"/>
</dbReference>
<keyword evidence="10" id="KW-0418">Kinase</keyword>
<dbReference type="Proteomes" id="UP001055439">
    <property type="component" value="Chromosome 8"/>
</dbReference>
<comment type="subcellular location">
    <subcellularLocation>
        <location evidence="1">Cytoplasm</location>
    </subcellularLocation>
</comment>
<evidence type="ECO:0000256" key="7">
    <source>
        <dbReference type="ARBA" id="ARBA00022723"/>
    </source>
</evidence>
<feature type="compositionally biased region" description="Basic and acidic residues" evidence="21">
    <location>
        <begin position="509"/>
        <end position="538"/>
    </location>
</feature>
<evidence type="ECO:0000256" key="20">
    <source>
        <dbReference type="PROSITE-ProRule" id="PRU00723"/>
    </source>
</evidence>
<dbReference type="SUPFAM" id="SSF55060">
    <property type="entry name" value="GHMP Kinase, C-terminal domain"/>
    <property type="match status" value="1"/>
</dbReference>
<keyword evidence="16" id="KW-0443">Lipid metabolism</keyword>
<keyword evidence="25" id="KW-1185">Reference proteome</keyword>
<dbReference type="InterPro" id="IPR006204">
    <property type="entry name" value="GHMP_kinase_N_dom"/>
</dbReference>
<evidence type="ECO:0000256" key="10">
    <source>
        <dbReference type="ARBA" id="ARBA00022777"/>
    </source>
</evidence>
<proteinExistence type="inferred from homology"/>
<evidence type="ECO:0000256" key="1">
    <source>
        <dbReference type="ARBA" id="ARBA00004496"/>
    </source>
</evidence>
<evidence type="ECO:0000256" key="9">
    <source>
        <dbReference type="ARBA" id="ARBA00022771"/>
    </source>
</evidence>
<keyword evidence="9 20" id="KW-0863">Zinc-finger</keyword>